<name>A0A836GG56_9TRYP</name>
<protein>
    <recommendedName>
        <fullName evidence="3">Autophagy protein 10 (ATG10)</fullName>
    </recommendedName>
</protein>
<proteinExistence type="predicted"/>
<gene>
    <name evidence="1" type="ORF">LSCM1_01628</name>
</gene>
<dbReference type="Proteomes" id="UP000673552">
    <property type="component" value="Unassembled WGS sequence"/>
</dbReference>
<accession>A0A836GG56</accession>
<reference evidence="2" key="1">
    <citation type="journal article" date="2021" name="Microbiol. Resour. Announc.">
        <title>LGAAP: Leishmaniinae Genome Assembly and Annotation Pipeline.</title>
        <authorList>
            <person name="Almutairi H."/>
            <person name="Urbaniak M.D."/>
            <person name="Bates M.D."/>
            <person name="Jariyapan N."/>
            <person name="Kwakye-Nuako G."/>
            <person name="Thomaz-Soccol V."/>
            <person name="Al-Salem W.S."/>
            <person name="Dillon R.J."/>
            <person name="Bates P.A."/>
            <person name="Gatherer D."/>
        </authorList>
    </citation>
    <scope>NUCLEOTIDE SEQUENCE [LARGE SCALE GENOMIC DNA]</scope>
</reference>
<dbReference type="OrthoDB" id="270029at2759"/>
<dbReference type="AlphaFoldDB" id="A0A836GG56"/>
<dbReference type="KEGG" id="lmat:92511741"/>
<evidence type="ECO:0000313" key="2">
    <source>
        <dbReference type="Proteomes" id="UP000673552"/>
    </source>
</evidence>
<keyword evidence="2" id="KW-1185">Reference proteome</keyword>
<sequence>MYQHRLGRELDNITPSPSFVSHPFLCVCVSSTIISRRTWVVHDRCRVRAPGIRPSSYHPSMKRDAAAVQCTRASFAHGARQLCAGSPWVFRSKRDVLGESVEWLEATYNLGSSLGKSADAVLTTVCILFNADFMVPQLGFYNSSHTSLADLRVAVPNLSFLNAPSMVAPTEVMEASPRPLVSFSWCQELDQHMWLMHPCDTENMLRCRRYDGERGDVLTVFLRAVSEYFPLAPALIPQAAGSDRIAHT</sequence>
<evidence type="ECO:0000313" key="1">
    <source>
        <dbReference type="EMBL" id="KAG5471534.1"/>
    </source>
</evidence>
<organism evidence="1 2">
    <name type="scientific">Leishmania martiniquensis</name>
    <dbReference type="NCBI Taxonomy" id="1580590"/>
    <lineage>
        <taxon>Eukaryota</taxon>
        <taxon>Discoba</taxon>
        <taxon>Euglenozoa</taxon>
        <taxon>Kinetoplastea</taxon>
        <taxon>Metakinetoplastina</taxon>
        <taxon>Trypanosomatida</taxon>
        <taxon>Trypanosomatidae</taxon>
        <taxon>Leishmaniinae</taxon>
        <taxon>Leishmania</taxon>
    </lineage>
</organism>
<comment type="caution">
    <text evidence="1">The sequence shown here is derived from an EMBL/GenBank/DDBJ whole genome shotgun (WGS) entry which is preliminary data.</text>
</comment>
<reference evidence="2" key="2">
    <citation type="journal article" date="2021" name="Sci. Data">
        <title>Chromosome-scale genome sequencing, assembly and annotation of six genomes from subfamily Leishmaniinae.</title>
        <authorList>
            <person name="Almutairi H."/>
            <person name="Urbaniak M.D."/>
            <person name="Bates M.D."/>
            <person name="Jariyapan N."/>
            <person name="Kwakye-Nuako G."/>
            <person name="Thomaz Soccol V."/>
            <person name="Al-Salem W.S."/>
            <person name="Dillon R.J."/>
            <person name="Bates P.A."/>
            <person name="Gatherer D."/>
        </authorList>
    </citation>
    <scope>NUCLEOTIDE SEQUENCE [LARGE SCALE GENOMIC DNA]</scope>
</reference>
<dbReference type="EMBL" id="JAFEUZ010000031">
    <property type="protein sequence ID" value="KAG5471534.1"/>
    <property type="molecule type" value="Genomic_DNA"/>
</dbReference>
<dbReference type="GeneID" id="92511741"/>
<evidence type="ECO:0008006" key="3">
    <source>
        <dbReference type="Google" id="ProtNLM"/>
    </source>
</evidence>
<dbReference type="RefSeq" id="XP_067176508.1">
    <property type="nucleotide sequence ID" value="XM_067319229.1"/>
</dbReference>